<keyword evidence="1" id="KW-0732">Signal</keyword>
<feature type="signal peptide" evidence="1">
    <location>
        <begin position="1"/>
        <end position="22"/>
    </location>
</feature>
<dbReference type="EMBL" id="CAJNRG010013019">
    <property type="protein sequence ID" value="CAF2145278.1"/>
    <property type="molecule type" value="Genomic_DNA"/>
</dbReference>
<name>A0A816XCB0_9BILA</name>
<evidence type="ECO:0000313" key="2">
    <source>
        <dbReference type="EMBL" id="CAF2145278.1"/>
    </source>
</evidence>
<gene>
    <name evidence="3" type="ORF">UXM345_LOCUS9195</name>
    <name evidence="2" type="ORF">XDN619_LOCUS27526</name>
</gene>
<dbReference type="Gene3D" id="2.130.10.10">
    <property type="entry name" value="YVTN repeat-like/Quinoprotein amine dehydrogenase"/>
    <property type="match status" value="2"/>
</dbReference>
<dbReference type="Proteomes" id="UP000663887">
    <property type="component" value="Unassembled WGS sequence"/>
</dbReference>
<evidence type="ECO:0000256" key="1">
    <source>
        <dbReference type="SAM" id="SignalP"/>
    </source>
</evidence>
<dbReference type="CDD" id="cd15482">
    <property type="entry name" value="Sialidase_non-viral"/>
    <property type="match status" value="1"/>
</dbReference>
<dbReference type="InterPro" id="IPR036278">
    <property type="entry name" value="Sialidase_sf"/>
</dbReference>
<reference evidence="2" key="1">
    <citation type="submission" date="2021-02" db="EMBL/GenBank/DDBJ databases">
        <authorList>
            <person name="Nowell W R."/>
        </authorList>
    </citation>
    <scope>NUCLEOTIDE SEQUENCE</scope>
</reference>
<dbReference type="EMBL" id="CAJOBF010000830">
    <property type="protein sequence ID" value="CAF3875831.1"/>
    <property type="molecule type" value="Genomic_DNA"/>
</dbReference>
<dbReference type="InterPro" id="IPR015943">
    <property type="entry name" value="WD40/YVTN_repeat-like_dom_sf"/>
</dbReference>
<accession>A0A816XCB0</accession>
<evidence type="ECO:0000313" key="3">
    <source>
        <dbReference type="EMBL" id="CAF3875831.1"/>
    </source>
</evidence>
<protein>
    <submittedName>
        <fullName evidence="2">Uncharacterized protein</fullName>
    </submittedName>
</protein>
<dbReference type="AlphaFoldDB" id="A0A816XCB0"/>
<feature type="chain" id="PRO_5036413321" evidence="1">
    <location>
        <begin position="23"/>
        <end position="343"/>
    </location>
</feature>
<sequence>MNIINQLAFLLLFQLQLGIEHALKFSHPSPIQDSQRTQKSDKPTGANIVFKSIDGGKTWQDIGKSLPKNIQGANDGIDSYVYKAEDCANSNGLFLRAGKSIFHHERNAATTFWKKEIFPNQMSNIATGKNGLIAYNYSGQIVQKTNESNVWLPVYTSFKGTIRTVFEAGQGSIFIGSENGLFKSANGGKTWKQVHIGGWVLKLVEQNGVLIATSQSGIIRSTDDGEHWTVVISEGGVGIDVAPIKGGFAAITYNTASETRRVRTSYDGGKTWQAIDAGLPPNPSISSIVQVGENLFCGHPDGIYKSTDKGKTWKRILCSMDGKVFNLSVSGNVLYAILKNGGC</sequence>
<organism evidence="2 4">
    <name type="scientific">Rotaria magnacalcarata</name>
    <dbReference type="NCBI Taxonomy" id="392030"/>
    <lineage>
        <taxon>Eukaryota</taxon>
        <taxon>Metazoa</taxon>
        <taxon>Spiralia</taxon>
        <taxon>Gnathifera</taxon>
        <taxon>Rotifera</taxon>
        <taxon>Eurotatoria</taxon>
        <taxon>Bdelloidea</taxon>
        <taxon>Philodinida</taxon>
        <taxon>Philodinidae</taxon>
        <taxon>Rotaria</taxon>
    </lineage>
</organism>
<evidence type="ECO:0000313" key="4">
    <source>
        <dbReference type="Proteomes" id="UP000663887"/>
    </source>
</evidence>
<comment type="caution">
    <text evidence="2">The sequence shown here is derived from an EMBL/GenBank/DDBJ whole genome shotgun (WGS) entry which is preliminary data.</text>
</comment>
<dbReference type="Proteomes" id="UP000663842">
    <property type="component" value="Unassembled WGS sequence"/>
</dbReference>
<proteinExistence type="predicted"/>
<dbReference type="SUPFAM" id="SSF50939">
    <property type="entry name" value="Sialidases"/>
    <property type="match status" value="1"/>
</dbReference>